<dbReference type="SUPFAM" id="SSF47413">
    <property type="entry name" value="lambda repressor-like DNA-binding domains"/>
    <property type="match status" value="1"/>
</dbReference>
<dbReference type="Gene3D" id="3.30.450.180">
    <property type="match status" value="1"/>
</dbReference>
<proteinExistence type="predicted"/>
<dbReference type="CDD" id="cd00093">
    <property type="entry name" value="HTH_XRE"/>
    <property type="match status" value="1"/>
</dbReference>
<dbReference type="SMART" id="SM00530">
    <property type="entry name" value="HTH_XRE"/>
    <property type="match status" value="1"/>
</dbReference>
<dbReference type="Proteomes" id="UP000280008">
    <property type="component" value="Unassembled WGS sequence"/>
</dbReference>
<organism evidence="2 3">
    <name type="scientific">Frondihabitans australicus</name>
    <dbReference type="NCBI Taxonomy" id="386892"/>
    <lineage>
        <taxon>Bacteria</taxon>
        <taxon>Bacillati</taxon>
        <taxon>Actinomycetota</taxon>
        <taxon>Actinomycetes</taxon>
        <taxon>Micrococcales</taxon>
        <taxon>Microbacteriaceae</taxon>
        <taxon>Frondihabitans</taxon>
    </lineage>
</organism>
<evidence type="ECO:0000313" key="3">
    <source>
        <dbReference type="Proteomes" id="UP000280008"/>
    </source>
</evidence>
<evidence type="ECO:0000313" key="2">
    <source>
        <dbReference type="EMBL" id="RKR75912.1"/>
    </source>
</evidence>
<sequence length="293" mass="32401">MNSTPPDGIALDGSPIDRDGLGAFLSHRRGVLQPEDVGLTRGQRRRTTGLRREEVAALSHMSPDYYARIERGTGPQPSEQMIAAIAQGLHLTLEERDHLFRLAGHRPPSRGPSSDHVGPGLLRILDRLEDTPAEVTTELGETLRQTRLGAALTGDTAHLTGLARSIGYRWFTDRSSRELYAEEDRPFLSRLWTSGLRDIAARRGPASRAARIADELLDRSAEFRELWDRHEVGLRPPATKRFVHPELGAMDLTCQTLVDPDQTHILLVYTAAAGSESQEKLRLLSVIGSQVMG</sequence>
<feature type="domain" description="HTH cro/C1-type" evidence="1">
    <location>
        <begin position="49"/>
        <end position="96"/>
    </location>
</feature>
<keyword evidence="3" id="KW-1185">Reference proteome</keyword>
<dbReference type="InterPro" id="IPR041413">
    <property type="entry name" value="MLTR_LBD"/>
</dbReference>
<dbReference type="PANTHER" id="PTHR35010:SF2">
    <property type="entry name" value="BLL4672 PROTEIN"/>
    <property type="match status" value="1"/>
</dbReference>
<dbReference type="RefSeq" id="WP_121370739.1">
    <property type="nucleotide sequence ID" value="NZ_RBKS01000001.1"/>
</dbReference>
<dbReference type="Pfam" id="PF17765">
    <property type="entry name" value="MLTR_LBD"/>
    <property type="match status" value="1"/>
</dbReference>
<name>A0A495IIR1_9MICO</name>
<evidence type="ECO:0000259" key="1">
    <source>
        <dbReference type="PROSITE" id="PS50943"/>
    </source>
</evidence>
<dbReference type="Pfam" id="PF13560">
    <property type="entry name" value="HTH_31"/>
    <property type="match status" value="1"/>
</dbReference>
<dbReference type="AlphaFoldDB" id="A0A495IIR1"/>
<accession>A0A495IIR1</accession>
<dbReference type="InterPro" id="IPR010982">
    <property type="entry name" value="Lambda_DNA-bd_dom_sf"/>
</dbReference>
<dbReference type="GO" id="GO:0003677">
    <property type="term" value="F:DNA binding"/>
    <property type="evidence" value="ECO:0007669"/>
    <property type="project" value="InterPro"/>
</dbReference>
<dbReference type="EMBL" id="RBKS01000001">
    <property type="protein sequence ID" value="RKR75912.1"/>
    <property type="molecule type" value="Genomic_DNA"/>
</dbReference>
<dbReference type="Gene3D" id="1.10.260.40">
    <property type="entry name" value="lambda repressor-like DNA-binding domains"/>
    <property type="match status" value="1"/>
</dbReference>
<comment type="caution">
    <text evidence="2">The sequence shown here is derived from an EMBL/GenBank/DDBJ whole genome shotgun (WGS) entry which is preliminary data.</text>
</comment>
<protein>
    <submittedName>
        <fullName evidence="2">Helix-turn-helix protein</fullName>
    </submittedName>
</protein>
<dbReference type="PANTHER" id="PTHR35010">
    <property type="entry name" value="BLL4672 PROTEIN-RELATED"/>
    <property type="match status" value="1"/>
</dbReference>
<dbReference type="InterPro" id="IPR001387">
    <property type="entry name" value="Cro/C1-type_HTH"/>
</dbReference>
<dbReference type="PROSITE" id="PS50943">
    <property type="entry name" value="HTH_CROC1"/>
    <property type="match status" value="1"/>
</dbReference>
<reference evidence="2 3" key="1">
    <citation type="submission" date="2018-10" db="EMBL/GenBank/DDBJ databases">
        <title>Sequencing the genomes of 1000 actinobacteria strains.</title>
        <authorList>
            <person name="Klenk H.-P."/>
        </authorList>
    </citation>
    <scope>NUCLEOTIDE SEQUENCE [LARGE SCALE GENOMIC DNA]</scope>
    <source>
        <strain evidence="2 3">DSM 17894</strain>
    </source>
</reference>
<gene>
    <name evidence="2" type="ORF">C8E83_3076</name>
</gene>
<dbReference type="OrthoDB" id="3518652at2"/>